<dbReference type="AlphaFoldDB" id="A0A0J7XSG3"/>
<comment type="caution">
    <text evidence="13">The sequence shown here is derived from an EMBL/GenBank/DDBJ whole genome shotgun (WGS) entry which is preliminary data.</text>
</comment>
<evidence type="ECO:0000256" key="3">
    <source>
        <dbReference type="ARBA" id="ARBA00022452"/>
    </source>
</evidence>
<evidence type="ECO:0000259" key="12">
    <source>
        <dbReference type="Pfam" id="PF07715"/>
    </source>
</evidence>
<dbReference type="OrthoDB" id="9795928at2"/>
<keyword evidence="6 8" id="KW-0472">Membrane</keyword>
<dbReference type="InterPro" id="IPR039426">
    <property type="entry name" value="TonB-dep_rcpt-like"/>
</dbReference>
<keyword evidence="4 8" id="KW-0812">Transmembrane</keyword>
<protein>
    <submittedName>
        <fullName evidence="13">TonB-denpendent receptor</fullName>
    </submittedName>
</protein>
<keyword evidence="13" id="KW-0675">Receptor</keyword>
<dbReference type="CDD" id="cd01347">
    <property type="entry name" value="ligand_gated_channel"/>
    <property type="match status" value="1"/>
</dbReference>
<proteinExistence type="inferred from homology"/>
<keyword evidence="14" id="KW-1185">Reference proteome</keyword>
<comment type="similarity">
    <text evidence="8 9">Belongs to the TonB-dependent receptor family.</text>
</comment>
<dbReference type="GO" id="GO:0044718">
    <property type="term" value="P:siderophore transmembrane transport"/>
    <property type="evidence" value="ECO:0007669"/>
    <property type="project" value="TreeGrafter"/>
</dbReference>
<organism evidence="13 14">
    <name type="scientific">Novosphingobium barchaimii LL02</name>
    <dbReference type="NCBI Taxonomy" id="1114963"/>
    <lineage>
        <taxon>Bacteria</taxon>
        <taxon>Pseudomonadati</taxon>
        <taxon>Pseudomonadota</taxon>
        <taxon>Alphaproteobacteria</taxon>
        <taxon>Sphingomonadales</taxon>
        <taxon>Sphingomonadaceae</taxon>
        <taxon>Novosphingobium</taxon>
    </lineage>
</organism>
<dbReference type="GO" id="GO:0009279">
    <property type="term" value="C:cell outer membrane"/>
    <property type="evidence" value="ECO:0007669"/>
    <property type="project" value="UniProtKB-SubCell"/>
</dbReference>
<feature type="domain" description="TonB-dependent receptor-like beta-barrel" evidence="11">
    <location>
        <begin position="275"/>
        <end position="681"/>
    </location>
</feature>
<dbReference type="SUPFAM" id="SSF56935">
    <property type="entry name" value="Porins"/>
    <property type="match status" value="1"/>
</dbReference>
<keyword evidence="5 9" id="KW-0798">TonB box</keyword>
<accession>A0A0J7XSG3</accession>
<evidence type="ECO:0000256" key="5">
    <source>
        <dbReference type="ARBA" id="ARBA00023077"/>
    </source>
</evidence>
<reference evidence="13 14" key="1">
    <citation type="journal article" date="2015" name="G3 (Bethesda)">
        <title>Insights into Ongoing Evolution of the Hexachlorocyclohexane Catabolic Pathway from Comparative Genomics of Ten Sphingomonadaceae Strains.</title>
        <authorList>
            <person name="Pearce S.L."/>
            <person name="Oakeshott J.G."/>
            <person name="Pandey G."/>
        </authorList>
    </citation>
    <scope>NUCLEOTIDE SEQUENCE [LARGE SCALE GENOMIC DNA]</scope>
    <source>
        <strain evidence="13 14">LL02</strain>
    </source>
</reference>
<dbReference type="InterPro" id="IPR012910">
    <property type="entry name" value="Plug_dom"/>
</dbReference>
<dbReference type="PATRIC" id="fig|1114963.3.peg.2269"/>
<dbReference type="PANTHER" id="PTHR30069">
    <property type="entry name" value="TONB-DEPENDENT OUTER MEMBRANE RECEPTOR"/>
    <property type="match status" value="1"/>
</dbReference>
<gene>
    <name evidence="13" type="ORF">V474_17190</name>
</gene>
<keyword evidence="3 8" id="KW-1134">Transmembrane beta strand</keyword>
<dbReference type="InterPro" id="IPR000531">
    <property type="entry name" value="Beta-barrel_TonB"/>
</dbReference>
<feature type="domain" description="TonB-dependent receptor plug" evidence="12">
    <location>
        <begin position="60"/>
        <end position="164"/>
    </location>
</feature>
<evidence type="ECO:0000256" key="7">
    <source>
        <dbReference type="ARBA" id="ARBA00023237"/>
    </source>
</evidence>
<sequence length="712" mass="76164">MRFRLLSGCALAAVLLPAAAYAETSDTGADAAATSKKDDPYHAGQGSEIVVTGVLPTNRQDMLSSVAVVQGSELTQSLRPSIGETLQHQPGVSATSFGPSASRPVLRGLQGERVRILTDGIGSIDVSNTSVDHAVVVNPLLAERIEVLRGPQSLLYGSSAIGGVVNVIDKRIPTKVPTEAVHVGALASYGSAADERSFSGAVDVPLSSQWVAHVDGSYLKSDDVRIGGHALTPALRGEALASSLQPADPADAEPIDFAANAGIKGKLPNTAAKTWTAGAGIAYIGDSGNFGVSYGHYDSLYGVPVRYATQAGEEQEAPRLKLKQDRVDARAEIDVNSGFLDKVSMRLGYADYSHFELEEDGSVGTAFYNKGMEGRLEFTQAKQGAWRGVTGGQLFTRDFNVVGDEAFLPKNSTSQVGLFTLQQLDYGALKLEAGARYEHTNLSANPLADQSQFFDGSRTFDAVSGSLGASYALSDDWRVGLNLSRTERAPSAEELFANGPHAGTEAFEIGNPDFKLEKSWGVEAILRGKGTNYTFEASAYHTWFSNFIYEGQTGALEDGLPVYQSYQADARYYGFEAQGTLTLARFGDSKIVADALGDYVHANIVSVGPAPRIPPLRVLGGLSFQAPKFDLRGEVEHVTNQKRISDFETPTDGYTMVNAEVNVRPWGTERPISFALSANNIFDVVARRAASFLKDYAPLSGRDIRLTAKLDF</sequence>
<dbReference type="Gene3D" id="2.170.130.10">
    <property type="entry name" value="TonB-dependent receptor, plug domain"/>
    <property type="match status" value="1"/>
</dbReference>
<dbReference type="RefSeq" id="WP_059151559.1">
    <property type="nucleotide sequence ID" value="NZ_KQ130454.1"/>
</dbReference>
<evidence type="ECO:0000256" key="8">
    <source>
        <dbReference type="PROSITE-ProRule" id="PRU01360"/>
    </source>
</evidence>
<evidence type="ECO:0000256" key="2">
    <source>
        <dbReference type="ARBA" id="ARBA00022448"/>
    </source>
</evidence>
<evidence type="ECO:0000259" key="11">
    <source>
        <dbReference type="Pfam" id="PF00593"/>
    </source>
</evidence>
<feature type="chain" id="PRO_5005291543" evidence="10">
    <location>
        <begin position="23"/>
        <end position="712"/>
    </location>
</feature>
<name>A0A0J7XSG3_9SPHN</name>
<dbReference type="EMBL" id="JACU01000005">
    <property type="protein sequence ID" value="KMS54806.1"/>
    <property type="molecule type" value="Genomic_DNA"/>
</dbReference>
<dbReference type="Gene3D" id="2.40.170.20">
    <property type="entry name" value="TonB-dependent receptor, beta-barrel domain"/>
    <property type="match status" value="1"/>
</dbReference>
<dbReference type="Pfam" id="PF07715">
    <property type="entry name" value="Plug"/>
    <property type="match status" value="1"/>
</dbReference>
<keyword evidence="2 8" id="KW-0813">Transport</keyword>
<evidence type="ECO:0000256" key="10">
    <source>
        <dbReference type="SAM" id="SignalP"/>
    </source>
</evidence>
<dbReference type="PANTHER" id="PTHR30069:SF40">
    <property type="entry name" value="TONB-DEPENDENT RECEPTOR NMB0964-RELATED"/>
    <property type="match status" value="1"/>
</dbReference>
<evidence type="ECO:0000256" key="6">
    <source>
        <dbReference type="ARBA" id="ARBA00023136"/>
    </source>
</evidence>
<dbReference type="Proteomes" id="UP000052268">
    <property type="component" value="Unassembled WGS sequence"/>
</dbReference>
<evidence type="ECO:0000313" key="13">
    <source>
        <dbReference type="EMBL" id="KMS54806.1"/>
    </source>
</evidence>
<dbReference type="PROSITE" id="PS52016">
    <property type="entry name" value="TONB_DEPENDENT_REC_3"/>
    <property type="match status" value="1"/>
</dbReference>
<dbReference type="Pfam" id="PF00593">
    <property type="entry name" value="TonB_dep_Rec_b-barrel"/>
    <property type="match status" value="1"/>
</dbReference>
<evidence type="ECO:0000256" key="9">
    <source>
        <dbReference type="RuleBase" id="RU003357"/>
    </source>
</evidence>
<keyword evidence="10" id="KW-0732">Signal</keyword>
<feature type="signal peptide" evidence="10">
    <location>
        <begin position="1"/>
        <end position="22"/>
    </location>
</feature>
<dbReference type="GO" id="GO:0015344">
    <property type="term" value="F:siderophore uptake transmembrane transporter activity"/>
    <property type="evidence" value="ECO:0007669"/>
    <property type="project" value="TreeGrafter"/>
</dbReference>
<keyword evidence="7 8" id="KW-0998">Cell outer membrane</keyword>
<dbReference type="InterPro" id="IPR036942">
    <property type="entry name" value="Beta-barrel_TonB_sf"/>
</dbReference>
<evidence type="ECO:0000256" key="4">
    <source>
        <dbReference type="ARBA" id="ARBA00022692"/>
    </source>
</evidence>
<comment type="subcellular location">
    <subcellularLocation>
        <location evidence="1 8">Cell outer membrane</location>
        <topology evidence="1 8">Multi-pass membrane protein</topology>
    </subcellularLocation>
</comment>
<evidence type="ECO:0000313" key="14">
    <source>
        <dbReference type="Proteomes" id="UP000052268"/>
    </source>
</evidence>
<evidence type="ECO:0000256" key="1">
    <source>
        <dbReference type="ARBA" id="ARBA00004571"/>
    </source>
</evidence>
<dbReference type="InterPro" id="IPR037066">
    <property type="entry name" value="Plug_dom_sf"/>
</dbReference>